<evidence type="ECO:0000259" key="4">
    <source>
        <dbReference type="PROSITE" id="PS50989"/>
    </source>
</evidence>
<keyword evidence="5" id="KW-0808">Transferase</keyword>
<dbReference type="Gene3D" id="3.90.226.10">
    <property type="entry name" value="2-enoyl-CoA Hydratase, Chain A, domain 1"/>
    <property type="match status" value="2"/>
</dbReference>
<gene>
    <name evidence="5" type="ORF">BC343_26725</name>
</gene>
<evidence type="ECO:0000313" key="5">
    <source>
        <dbReference type="EMBL" id="OOQ60117.1"/>
    </source>
</evidence>
<evidence type="ECO:0000256" key="1">
    <source>
        <dbReference type="ARBA" id="ARBA00006102"/>
    </source>
</evidence>
<organism evidence="5 6">
    <name type="scientific">Mucilaginibacter pedocola</name>
    <dbReference type="NCBI Taxonomy" id="1792845"/>
    <lineage>
        <taxon>Bacteria</taxon>
        <taxon>Pseudomonadati</taxon>
        <taxon>Bacteroidota</taxon>
        <taxon>Sphingobacteriia</taxon>
        <taxon>Sphingobacteriales</taxon>
        <taxon>Sphingobacteriaceae</taxon>
        <taxon>Mucilaginibacter</taxon>
    </lineage>
</organism>
<dbReference type="InterPro" id="IPR029045">
    <property type="entry name" value="ClpP/crotonase-like_dom_sf"/>
</dbReference>
<dbReference type="OrthoDB" id="9803706at2"/>
<evidence type="ECO:0000313" key="6">
    <source>
        <dbReference type="Proteomes" id="UP000189739"/>
    </source>
</evidence>
<dbReference type="EMBL" id="MBTF01000009">
    <property type="protein sequence ID" value="OOQ60117.1"/>
    <property type="molecule type" value="Genomic_DNA"/>
</dbReference>
<reference evidence="5 6" key="1">
    <citation type="submission" date="2016-07" db="EMBL/GenBank/DDBJ databases">
        <title>Genomic analysis of zinc-resistant bacterium Mucilaginibacter pedocola TBZ30.</title>
        <authorList>
            <person name="Huang J."/>
            <person name="Tang J."/>
        </authorList>
    </citation>
    <scope>NUCLEOTIDE SEQUENCE [LARGE SCALE GENOMIC DNA]</scope>
    <source>
        <strain evidence="5 6">TBZ30</strain>
    </source>
</reference>
<sequence length="513" mass="56236">MDKKLELLQQKRQLALEGGGRTRIEAQHKKGKLTARERLHFLLDEGSFQEIGMLVAHRSTDFGMEKEKYPGDGVVTGYGTIAGRTVYVFSQDFTVFGGSLSETHAEKICKIMEMALKNGAPVIGLNDSGGARIQEGVVSLGGYADIFYRNTMASGVVPQLSAIMGPCAGGAVYSPAITDFILMVEHTSYMFVTGPNVVKTVTHEVVSSEELGGAHTHATKSGVTHFACANEIDALQHVKKLLSYMPQNCEERAPSLPYQPGDESRPALTDIMPENASQPYDIREVIEEVIDAGSFLEVHKDFAENIVVGFARLAGRSIGVVANQPAFLAGVLDNHSSVKGARFVRFCDSFNIPLLVFEDVPGFLPGTDQEWNAIITNGAKLLYAFCEATVPRITVITRKAYGGAYDVMNSKHIGADMNYAWPSAEIAVMGAKGAAEIIFKREITQADDPEAKWREKEQQYADIFANPYRAAERGFIDEVIEPSETRTKLIHAFKMLENKVVNNPRKKHGNIPL</sequence>
<dbReference type="InterPro" id="IPR034733">
    <property type="entry name" value="AcCoA_carboxyl_beta"/>
</dbReference>
<dbReference type="RefSeq" id="WP_078347897.1">
    <property type="nucleotide sequence ID" value="NZ_MBTF01000009.1"/>
</dbReference>
<dbReference type="AlphaFoldDB" id="A0A1S9PGT5"/>
<dbReference type="PANTHER" id="PTHR43842:SF2">
    <property type="entry name" value="PROPIONYL-COA CARBOXYLASE BETA CHAIN, MITOCHONDRIAL"/>
    <property type="match status" value="1"/>
</dbReference>
<proteinExistence type="inferred from homology"/>
<dbReference type="Proteomes" id="UP000189739">
    <property type="component" value="Unassembled WGS sequence"/>
</dbReference>
<dbReference type="GO" id="GO:0003989">
    <property type="term" value="F:acetyl-CoA carboxylase activity"/>
    <property type="evidence" value="ECO:0007669"/>
    <property type="project" value="UniProtKB-ARBA"/>
</dbReference>
<name>A0A1S9PGT5_9SPHI</name>
<dbReference type="InterPro" id="IPR011762">
    <property type="entry name" value="COA_CT_N"/>
</dbReference>
<keyword evidence="6" id="KW-1185">Reference proteome</keyword>
<dbReference type="GO" id="GO:0015977">
    <property type="term" value="P:carbon fixation"/>
    <property type="evidence" value="ECO:0007669"/>
    <property type="project" value="UniProtKB-ARBA"/>
</dbReference>
<dbReference type="FunFam" id="3.90.226.10:FF:000017">
    <property type="entry name" value="Propionyl-CoA carboxylase subunit beta 5"/>
    <property type="match status" value="1"/>
</dbReference>
<feature type="domain" description="CoA carboxyltransferase N-terminal" evidence="3">
    <location>
        <begin position="1"/>
        <end position="257"/>
    </location>
</feature>
<dbReference type="GO" id="GO:0004658">
    <property type="term" value="F:propionyl-CoA carboxylase activity"/>
    <property type="evidence" value="ECO:0007669"/>
    <property type="project" value="UniProtKB-ARBA"/>
</dbReference>
<dbReference type="GO" id="GO:0009317">
    <property type="term" value="C:acetyl-CoA carboxylase complex"/>
    <property type="evidence" value="ECO:0007669"/>
    <property type="project" value="UniProtKB-ARBA"/>
</dbReference>
<dbReference type="SUPFAM" id="SSF52096">
    <property type="entry name" value="ClpP/crotonase"/>
    <property type="match status" value="2"/>
</dbReference>
<dbReference type="FunFam" id="3.90.226.10:FF:000016">
    <property type="entry name" value="Propionyl-CoA carboxylase, beta subunit"/>
    <property type="match status" value="1"/>
</dbReference>
<dbReference type="InterPro" id="IPR051047">
    <property type="entry name" value="AccD/PCCB"/>
</dbReference>
<dbReference type="STRING" id="1792845.BC343_26725"/>
<dbReference type="GO" id="GO:0016740">
    <property type="term" value="F:transferase activity"/>
    <property type="evidence" value="ECO:0007669"/>
    <property type="project" value="UniProtKB-KW"/>
</dbReference>
<dbReference type="PANTHER" id="PTHR43842">
    <property type="entry name" value="PROPIONYL-COA CARBOXYLASE BETA CHAIN"/>
    <property type="match status" value="1"/>
</dbReference>
<protein>
    <recommendedName>
        <fullName evidence="2">Propionyl-CoA carboxylase beta chain</fullName>
    </recommendedName>
</protein>
<feature type="domain" description="CoA carboxyltransferase C-terminal" evidence="4">
    <location>
        <begin position="260"/>
        <end position="506"/>
    </location>
</feature>
<dbReference type="InterPro" id="IPR011763">
    <property type="entry name" value="COA_CT_C"/>
</dbReference>
<evidence type="ECO:0000256" key="2">
    <source>
        <dbReference type="ARBA" id="ARBA00074538"/>
    </source>
</evidence>
<accession>A0A1S9PGT5</accession>
<comment type="similarity">
    <text evidence="1">Belongs to the AccD/PCCB family.</text>
</comment>
<evidence type="ECO:0000259" key="3">
    <source>
        <dbReference type="PROSITE" id="PS50980"/>
    </source>
</evidence>
<dbReference type="PROSITE" id="PS50989">
    <property type="entry name" value="COA_CT_CTER"/>
    <property type="match status" value="1"/>
</dbReference>
<dbReference type="PROSITE" id="PS50980">
    <property type="entry name" value="COA_CT_NTER"/>
    <property type="match status" value="1"/>
</dbReference>
<comment type="caution">
    <text evidence="5">The sequence shown here is derived from an EMBL/GenBank/DDBJ whole genome shotgun (WGS) entry which is preliminary data.</text>
</comment>
<dbReference type="Pfam" id="PF01039">
    <property type="entry name" value="Carboxyl_trans"/>
    <property type="match status" value="1"/>
</dbReference>